<dbReference type="EMBL" id="JAEPDI010000003">
    <property type="protein sequence ID" value="MCG7938631.1"/>
    <property type="molecule type" value="Genomic_DNA"/>
</dbReference>
<proteinExistence type="predicted"/>
<comment type="caution">
    <text evidence="1">The sequence shown here is derived from an EMBL/GenBank/DDBJ whole genome shotgun (WGS) entry which is preliminary data.</text>
</comment>
<dbReference type="InterPro" id="IPR014347">
    <property type="entry name" value="Tautomerase/MIF_sf"/>
</dbReference>
<dbReference type="Gene3D" id="3.30.429.10">
    <property type="entry name" value="Macrophage Migration Inhibitory Factor"/>
    <property type="match status" value="1"/>
</dbReference>
<gene>
    <name evidence="1" type="ORF">JAZ04_07210</name>
</gene>
<organism evidence="1 2">
    <name type="scientific">Candidatus Thiodiazotropha lotti</name>
    <dbReference type="NCBI Taxonomy" id="2792787"/>
    <lineage>
        <taxon>Bacteria</taxon>
        <taxon>Pseudomonadati</taxon>
        <taxon>Pseudomonadota</taxon>
        <taxon>Gammaproteobacteria</taxon>
        <taxon>Chromatiales</taxon>
        <taxon>Sedimenticolaceae</taxon>
        <taxon>Candidatus Thiodiazotropha</taxon>
    </lineage>
</organism>
<reference evidence="1" key="1">
    <citation type="journal article" date="2021" name="Proc. Natl. Acad. Sci. U.S.A.">
        <title>Global biogeography of chemosynthetic symbionts reveals both localized and globally distributed symbiont groups. .</title>
        <authorList>
            <person name="Osvatic J.T."/>
            <person name="Wilkins L.G.E."/>
            <person name="Leibrecht L."/>
            <person name="Leray M."/>
            <person name="Zauner S."/>
            <person name="Polzin J."/>
            <person name="Camacho Y."/>
            <person name="Gros O."/>
            <person name="van Gils J.A."/>
            <person name="Eisen J.A."/>
            <person name="Petersen J.M."/>
            <person name="Yuen B."/>
        </authorList>
    </citation>
    <scope>NUCLEOTIDE SEQUENCE</scope>
    <source>
        <strain evidence="1">MAGL173</strain>
    </source>
</reference>
<sequence length="126" mass="14183">MPFIHIKSLPFEQQRNISRILQRVTEDFSTVSGIDKQHITVTWDILSAGHYAVAGEVADFQPESGHPLLVELLLPDFNSSEAIAEYIKAVAESLSRHTQVPINNLFINCRLARSGQVFDAGEMVYW</sequence>
<dbReference type="SUPFAM" id="SSF55331">
    <property type="entry name" value="Tautomerase/MIF"/>
    <property type="match status" value="1"/>
</dbReference>
<dbReference type="Proteomes" id="UP000886687">
    <property type="component" value="Unassembled WGS sequence"/>
</dbReference>
<evidence type="ECO:0000313" key="1">
    <source>
        <dbReference type="EMBL" id="MCG7938631.1"/>
    </source>
</evidence>
<accession>A0A9E4K2X8</accession>
<name>A0A9E4K2X8_9GAMM</name>
<evidence type="ECO:0000313" key="2">
    <source>
        <dbReference type="Proteomes" id="UP000886687"/>
    </source>
</evidence>
<dbReference type="AlphaFoldDB" id="A0A9E4K2X8"/>
<protein>
    <submittedName>
        <fullName evidence="1">Uncharacterized protein</fullName>
    </submittedName>
</protein>